<gene>
    <name evidence="3" type="ORF">CRM94_23190</name>
    <name evidence="2" type="ORF">DM48_6894</name>
    <name evidence="4" type="ORF">NYZ96_14310</name>
</gene>
<dbReference type="Proteomes" id="UP000029590">
    <property type="component" value="Unassembled WGS sequence"/>
</dbReference>
<dbReference type="Proteomes" id="UP001059745">
    <property type="component" value="Chromosome 1"/>
</dbReference>
<feature type="chain" id="PRO_5011844074" evidence="1">
    <location>
        <begin position="21"/>
        <end position="137"/>
    </location>
</feature>
<evidence type="ECO:0000313" key="5">
    <source>
        <dbReference type="Proteomes" id="UP000029590"/>
    </source>
</evidence>
<evidence type="ECO:0000313" key="4">
    <source>
        <dbReference type="EMBL" id="UWX69370.1"/>
    </source>
</evidence>
<reference evidence="3" key="2">
    <citation type="submission" date="2017-09" db="EMBL/GenBank/DDBJ databases">
        <title>FDA dAtabase for Regulatory Grade micrObial Sequences (FDA-ARGOS): Supporting development and validation of Infectious Disease Dx tests.</title>
        <authorList>
            <person name="Minogue T."/>
            <person name="Wolcott M."/>
            <person name="Wasieloski L."/>
            <person name="Aguilar W."/>
            <person name="Moore D."/>
            <person name="Tallon L.J."/>
            <person name="Sadzewicz L."/>
            <person name="Ott S."/>
            <person name="Zhao X."/>
            <person name="Nagaraj S."/>
            <person name="Vavikolanu K."/>
            <person name="Aluvathingal J."/>
            <person name="Nadendla S."/>
            <person name="Sichtig H."/>
        </authorList>
    </citation>
    <scope>NUCLEOTIDE SEQUENCE</scope>
    <source>
        <strain evidence="3">FDAARGOS_390</strain>
    </source>
</reference>
<accession>A0A095G2C3</accession>
<dbReference type="EMBL" id="JPGG01000017">
    <property type="protein sequence ID" value="KGC11522.1"/>
    <property type="molecule type" value="Genomic_DNA"/>
</dbReference>
<proteinExistence type="predicted"/>
<organism evidence="3 6">
    <name type="scientific">Burkholderia gladioli</name>
    <name type="common">Pseudomonas marginata</name>
    <name type="synonym">Phytomonas marginata</name>
    <dbReference type="NCBI Taxonomy" id="28095"/>
    <lineage>
        <taxon>Bacteria</taxon>
        <taxon>Pseudomonadati</taxon>
        <taxon>Pseudomonadota</taxon>
        <taxon>Betaproteobacteria</taxon>
        <taxon>Burkholderiales</taxon>
        <taxon>Burkholderiaceae</taxon>
        <taxon>Burkholderia</taxon>
    </lineage>
</organism>
<dbReference type="EMBL" id="CP104214">
    <property type="protein sequence ID" value="UWX69370.1"/>
    <property type="molecule type" value="Genomic_DNA"/>
</dbReference>
<sequence>MRMPIISTFLLALASVSANAATSITIDARQNCIQGALNPNSPYGAPATFQLAPGRYVMSLSSDSMSCSGGNVTPGCLIDGVIVQGGWGNARWGVSVRQQPIVVDVGGSGNANLWAYTSDDVCSDNSGQATLLIQQAN</sequence>
<reference evidence="2 5" key="1">
    <citation type="submission" date="2014-04" db="EMBL/GenBank/DDBJ databases">
        <authorList>
            <person name="Bishop-Lilly K.A."/>
            <person name="Broomall S.M."/>
            <person name="Chain P.S."/>
            <person name="Chertkov O."/>
            <person name="Coyne S.R."/>
            <person name="Daligault H.E."/>
            <person name="Davenport K.W."/>
            <person name="Erkkila T."/>
            <person name="Frey K.G."/>
            <person name="Gibbons H.S."/>
            <person name="Gu W."/>
            <person name="Jaissle J."/>
            <person name="Johnson S.L."/>
            <person name="Koroleva G.I."/>
            <person name="Ladner J.T."/>
            <person name="Lo C.-C."/>
            <person name="Minogue T.D."/>
            <person name="Munk C."/>
            <person name="Palacios G.F."/>
            <person name="Redden C.L."/>
            <person name="Rosenzweig C.N."/>
            <person name="Scholz M.B."/>
            <person name="Teshima H."/>
            <person name="Xu Y."/>
        </authorList>
    </citation>
    <scope>NUCLEOTIDE SEQUENCE [LARGE SCALE GENOMIC DNA]</scope>
    <source>
        <strain evidence="2">Gladioli</strain>
        <strain evidence="5">gladioli</strain>
    </source>
</reference>
<dbReference type="KEGG" id="bgo:BM43_427"/>
<dbReference type="EMBL" id="PDDY01000004">
    <property type="protein sequence ID" value="PEH37445.1"/>
    <property type="molecule type" value="Genomic_DNA"/>
</dbReference>
<evidence type="ECO:0000313" key="6">
    <source>
        <dbReference type="Proteomes" id="UP000220629"/>
    </source>
</evidence>
<evidence type="ECO:0000256" key="1">
    <source>
        <dbReference type="SAM" id="SignalP"/>
    </source>
</evidence>
<keyword evidence="1" id="KW-0732">Signal</keyword>
<evidence type="ECO:0000313" key="3">
    <source>
        <dbReference type="EMBL" id="PEH37445.1"/>
    </source>
</evidence>
<dbReference type="RefSeq" id="WP_036049829.1">
    <property type="nucleotide sequence ID" value="NZ_CADEPO010000014.1"/>
</dbReference>
<dbReference type="Proteomes" id="UP000220629">
    <property type="component" value="Unassembled WGS sequence"/>
</dbReference>
<accession>A0A0D5DPJ5</accession>
<reference evidence="6" key="3">
    <citation type="submission" date="2017-09" db="EMBL/GenBank/DDBJ databases">
        <title>FDA dAtabase for Regulatory Grade micrObial Sequences (FDA-ARGOS): Supporting development and validation of Infectious Disease Dx tests.</title>
        <authorList>
            <person name="Minogue T."/>
            <person name="Wolcott M."/>
            <person name="Wasieloski L."/>
            <person name="Aguilar W."/>
            <person name="Moore D."/>
            <person name="Tallon L."/>
            <person name="Sadzewicz L."/>
            <person name="Ott S."/>
            <person name="Zhao X."/>
            <person name="Nagaraj S."/>
            <person name="Vavikolanu K."/>
            <person name="Aluvathingal J."/>
            <person name="Nadendla S."/>
            <person name="Sichtig H."/>
        </authorList>
    </citation>
    <scope>NUCLEOTIDE SEQUENCE [LARGE SCALE GENOMIC DNA]</scope>
    <source>
        <strain evidence="6">FDAARGOS_390</strain>
    </source>
</reference>
<dbReference type="GeneID" id="66458696"/>
<dbReference type="OrthoDB" id="6432976at2"/>
<dbReference type="AlphaFoldDB" id="A0A095G2C3"/>
<feature type="signal peptide" evidence="1">
    <location>
        <begin position="1"/>
        <end position="20"/>
    </location>
</feature>
<protein>
    <submittedName>
        <fullName evidence="3">Uncharacterized protein</fullName>
    </submittedName>
</protein>
<evidence type="ECO:0000313" key="2">
    <source>
        <dbReference type="EMBL" id="KGC11522.1"/>
    </source>
</evidence>
<name>A0A095G2C3_BURGA</name>
<reference evidence="4" key="4">
    <citation type="submission" date="2022-09" db="EMBL/GenBank/DDBJ databases">
        <title>Genomic of Burkholderia gladioli.</title>
        <authorList>
            <person name="Wu H."/>
        </authorList>
    </citation>
    <scope>NUCLEOTIDE SEQUENCE</scope>
    <source>
        <strain evidence="4">ZN-S4</strain>
    </source>
</reference>